<reference evidence="1" key="2">
    <citation type="journal article" date="2022" name="New Phytol.">
        <title>Evolutionary transition to the ectomycorrhizal habit in the genomes of a hyperdiverse lineage of mushroom-forming fungi.</title>
        <authorList>
            <person name="Looney B."/>
            <person name="Miyauchi S."/>
            <person name="Morin E."/>
            <person name="Drula E."/>
            <person name="Courty P.E."/>
            <person name="Kohler A."/>
            <person name="Kuo A."/>
            <person name="LaButti K."/>
            <person name="Pangilinan J."/>
            <person name="Lipzen A."/>
            <person name="Riley R."/>
            <person name="Andreopoulos W."/>
            <person name="He G."/>
            <person name="Johnson J."/>
            <person name="Nolan M."/>
            <person name="Tritt A."/>
            <person name="Barry K.W."/>
            <person name="Grigoriev I.V."/>
            <person name="Nagy L.G."/>
            <person name="Hibbett D."/>
            <person name="Henrissat B."/>
            <person name="Matheny P.B."/>
            <person name="Labbe J."/>
            <person name="Martin F.M."/>
        </authorList>
    </citation>
    <scope>NUCLEOTIDE SEQUENCE</scope>
    <source>
        <strain evidence="1">FP105234-sp</strain>
    </source>
</reference>
<gene>
    <name evidence="1" type="ORF">FA95DRAFT_1575063</name>
</gene>
<protein>
    <submittedName>
        <fullName evidence="1">Uncharacterized protein</fullName>
    </submittedName>
</protein>
<proteinExistence type="predicted"/>
<sequence>MRSQRLLQVACGLTVFWFHFYTACGDQVFDDQCHWNPWTNGSMMQVLAFSFVLIAGARLSIKLGSDLVRWKRRLKWHTAEWIKAPSRQAGDVAPFVTPHYGRELLF</sequence>
<keyword evidence="2" id="KW-1185">Reference proteome</keyword>
<evidence type="ECO:0000313" key="1">
    <source>
        <dbReference type="EMBL" id="KAI0043510.1"/>
    </source>
</evidence>
<accession>A0ACB8RHW1</accession>
<dbReference type="Proteomes" id="UP000814033">
    <property type="component" value="Unassembled WGS sequence"/>
</dbReference>
<dbReference type="EMBL" id="MU276015">
    <property type="protein sequence ID" value="KAI0043510.1"/>
    <property type="molecule type" value="Genomic_DNA"/>
</dbReference>
<reference evidence="1" key="1">
    <citation type="submission" date="2021-02" db="EMBL/GenBank/DDBJ databases">
        <authorList>
            <consortium name="DOE Joint Genome Institute"/>
            <person name="Ahrendt S."/>
            <person name="Looney B.P."/>
            <person name="Miyauchi S."/>
            <person name="Morin E."/>
            <person name="Drula E."/>
            <person name="Courty P.E."/>
            <person name="Chicoki N."/>
            <person name="Fauchery L."/>
            <person name="Kohler A."/>
            <person name="Kuo A."/>
            <person name="Labutti K."/>
            <person name="Pangilinan J."/>
            <person name="Lipzen A."/>
            <person name="Riley R."/>
            <person name="Andreopoulos W."/>
            <person name="He G."/>
            <person name="Johnson J."/>
            <person name="Barry K.W."/>
            <person name="Grigoriev I.V."/>
            <person name="Nagy L."/>
            <person name="Hibbett D."/>
            <person name="Henrissat B."/>
            <person name="Matheny P.B."/>
            <person name="Labbe J."/>
            <person name="Martin F."/>
        </authorList>
    </citation>
    <scope>NUCLEOTIDE SEQUENCE</scope>
    <source>
        <strain evidence="1">FP105234-sp</strain>
    </source>
</reference>
<name>A0ACB8RHW1_9AGAM</name>
<organism evidence="1 2">
    <name type="scientific">Auriscalpium vulgare</name>
    <dbReference type="NCBI Taxonomy" id="40419"/>
    <lineage>
        <taxon>Eukaryota</taxon>
        <taxon>Fungi</taxon>
        <taxon>Dikarya</taxon>
        <taxon>Basidiomycota</taxon>
        <taxon>Agaricomycotina</taxon>
        <taxon>Agaricomycetes</taxon>
        <taxon>Russulales</taxon>
        <taxon>Auriscalpiaceae</taxon>
        <taxon>Auriscalpium</taxon>
    </lineage>
</organism>
<comment type="caution">
    <text evidence="1">The sequence shown here is derived from an EMBL/GenBank/DDBJ whole genome shotgun (WGS) entry which is preliminary data.</text>
</comment>
<evidence type="ECO:0000313" key="2">
    <source>
        <dbReference type="Proteomes" id="UP000814033"/>
    </source>
</evidence>